<evidence type="ECO:0000313" key="1">
    <source>
        <dbReference type="EMBL" id="KAK4528906.1"/>
    </source>
</evidence>
<comment type="caution">
    <text evidence="1">The sequence shown here is derived from an EMBL/GenBank/DDBJ whole genome shotgun (WGS) entry which is preliminary data.</text>
</comment>
<dbReference type="SUPFAM" id="SSF48371">
    <property type="entry name" value="ARM repeat"/>
    <property type="match status" value="1"/>
</dbReference>
<protein>
    <submittedName>
        <fullName evidence="1">Uncharacterized protein</fullName>
    </submittedName>
</protein>
<dbReference type="Gene3D" id="1.25.10.10">
    <property type="entry name" value="Leucine-rich Repeat Variant"/>
    <property type="match status" value="2"/>
</dbReference>
<name>A0AAV9IP35_9RHOD</name>
<reference evidence="1 2" key="1">
    <citation type="submission" date="2022-07" db="EMBL/GenBank/DDBJ databases">
        <title>Genome-wide signatures of adaptation to extreme environments.</title>
        <authorList>
            <person name="Cho C.H."/>
            <person name="Yoon H.S."/>
        </authorList>
    </citation>
    <scope>NUCLEOTIDE SEQUENCE [LARGE SCALE GENOMIC DNA]</scope>
    <source>
        <strain evidence="1 2">108.79 E11</strain>
    </source>
</reference>
<accession>A0AAV9IP35</accession>
<keyword evidence="2" id="KW-1185">Reference proteome</keyword>
<dbReference type="InterPro" id="IPR011989">
    <property type="entry name" value="ARM-like"/>
</dbReference>
<evidence type="ECO:0000313" key="2">
    <source>
        <dbReference type="Proteomes" id="UP001300502"/>
    </source>
</evidence>
<gene>
    <name evidence="1" type="ORF">GAYE_SCF66G6854</name>
</gene>
<dbReference type="EMBL" id="JANCYU010000071">
    <property type="protein sequence ID" value="KAK4528906.1"/>
    <property type="molecule type" value="Genomic_DNA"/>
</dbReference>
<proteinExistence type="predicted"/>
<dbReference type="Proteomes" id="UP001300502">
    <property type="component" value="Unassembled WGS sequence"/>
</dbReference>
<organism evidence="1 2">
    <name type="scientific">Galdieria yellowstonensis</name>
    <dbReference type="NCBI Taxonomy" id="3028027"/>
    <lineage>
        <taxon>Eukaryota</taxon>
        <taxon>Rhodophyta</taxon>
        <taxon>Bangiophyceae</taxon>
        <taxon>Galdieriales</taxon>
        <taxon>Galdieriaceae</taxon>
        <taxon>Galdieria</taxon>
    </lineage>
</organism>
<dbReference type="InterPro" id="IPR016024">
    <property type="entry name" value="ARM-type_fold"/>
</dbReference>
<sequence length="639" mass="73714">MKNVQRQLVTAFQQTRNQLEREKLLLHFFNYMLPQFEGEQVKQLFFLNLRQLEETSEKREWLLVFHLLLLQENILSFVASKETESLQWKQDSNCQEESIRMAEICVSLARSSESRLRNLVGKLLGQLVVIFGTKLFDLVYSSIFEIAKESLLEAENSLEVSAVAEKSKHDVLSSSRNVNCLETSLETIANILSKQQEAHLNSILQDLVYFLNNCYTHSNRFVREACEHVIHSFLEKCSASDLVEPAFVDIIAKIISTGMEDNWSQVRFAASSSCRIFLERLEDQKYRYFSILLPRLRLNCHYVAEGVKSYNLESWKLLLKSKGLETLSQCSESFFDYYVSQTLAENHCVREAACHAMEEAIDRLPLSSVERHIQQVVQALLVCFQDESWPVRDSACVVCGTVTAKYPKQVQASVEMKQLVELWKDALIDNIPSVRENAAIALVKACDALDNHPLLNFDILLEHCSQLMLRVRDQPKNPEKYGVGRKETQFGVAHKLAHDNDKELHLEQTMYSCGSLAPKLKGGCSSDRREEHKKEPWEESDGALRLWRQLILKKPKEASKLVPTSMEIFQHLEFAKAPYLLDTFYSVMGDTMDYLEKESMMPYLELFMEQLQIAKTSDYPAVQKNAKITCRKLERRFQL</sequence>
<dbReference type="AlphaFoldDB" id="A0AAV9IP35"/>